<dbReference type="Proteomes" id="UP001497497">
    <property type="component" value="Unassembled WGS sequence"/>
</dbReference>
<organism evidence="2 3">
    <name type="scientific">Lymnaea stagnalis</name>
    <name type="common">Great pond snail</name>
    <name type="synonym">Helix stagnalis</name>
    <dbReference type="NCBI Taxonomy" id="6523"/>
    <lineage>
        <taxon>Eukaryota</taxon>
        <taxon>Metazoa</taxon>
        <taxon>Spiralia</taxon>
        <taxon>Lophotrochozoa</taxon>
        <taxon>Mollusca</taxon>
        <taxon>Gastropoda</taxon>
        <taxon>Heterobranchia</taxon>
        <taxon>Euthyneura</taxon>
        <taxon>Panpulmonata</taxon>
        <taxon>Hygrophila</taxon>
        <taxon>Lymnaeoidea</taxon>
        <taxon>Lymnaeidae</taxon>
        <taxon>Lymnaea</taxon>
    </lineage>
</organism>
<evidence type="ECO:0000256" key="1">
    <source>
        <dbReference type="SAM" id="MobiDB-lite"/>
    </source>
</evidence>
<feature type="compositionally biased region" description="Polar residues" evidence="1">
    <location>
        <begin position="53"/>
        <end position="70"/>
    </location>
</feature>
<gene>
    <name evidence="2" type="ORF">GSLYS_00012879001</name>
</gene>
<reference evidence="2 3" key="1">
    <citation type="submission" date="2024-04" db="EMBL/GenBank/DDBJ databases">
        <authorList>
            <consortium name="Genoscope - CEA"/>
            <person name="William W."/>
        </authorList>
    </citation>
    <scope>NUCLEOTIDE SEQUENCE [LARGE SCALE GENOMIC DNA]</scope>
</reference>
<name>A0AAV2I192_LYMST</name>
<sequence length="123" mass="13596">MDVDCSSLTRLLEYTDSAEGCGNSPADSGVVGRQNPVCQDTEPAAIERRGDSSADSDSVGRQNVVCQDTQQDYRETHEIATSTSSLKKRFYLNYHETLVTVQLNPVVDIEEMYVMKLDVTDAI</sequence>
<accession>A0AAV2I192</accession>
<evidence type="ECO:0000313" key="2">
    <source>
        <dbReference type="EMBL" id="CAL1539058.1"/>
    </source>
</evidence>
<dbReference type="EMBL" id="CAXITT010000324">
    <property type="protein sequence ID" value="CAL1539058.1"/>
    <property type="molecule type" value="Genomic_DNA"/>
</dbReference>
<keyword evidence="3" id="KW-1185">Reference proteome</keyword>
<evidence type="ECO:0000313" key="3">
    <source>
        <dbReference type="Proteomes" id="UP001497497"/>
    </source>
</evidence>
<proteinExistence type="predicted"/>
<comment type="caution">
    <text evidence="2">The sequence shown here is derived from an EMBL/GenBank/DDBJ whole genome shotgun (WGS) entry which is preliminary data.</text>
</comment>
<protein>
    <submittedName>
        <fullName evidence="2">Uncharacterized protein</fullName>
    </submittedName>
</protein>
<feature type="region of interest" description="Disordered" evidence="1">
    <location>
        <begin position="17"/>
        <end position="70"/>
    </location>
</feature>
<dbReference type="AlphaFoldDB" id="A0AAV2I192"/>